<proteinExistence type="predicted"/>
<evidence type="ECO:0000313" key="1">
    <source>
        <dbReference type="EMBL" id="KAJ8709731.1"/>
    </source>
</evidence>
<evidence type="ECO:0000313" key="2">
    <source>
        <dbReference type="Proteomes" id="UP001231649"/>
    </source>
</evidence>
<keyword evidence="2" id="KW-1185">Reference proteome</keyword>
<dbReference type="Proteomes" id="UP001231649">
    <property type="component" value="Chromosome 24"/>
</dbReference>
<protein>
    <submittedName>
        <fullName evidence="1">Uncharacterized protein</fullName>
    </submittedName>
</protein>
<accession>A0ACC2Q6V8</accession>
<organism evidence="1 2">
    <name type="scientific">Mythimna loreyi</name>
    <dbReference type="NCBI Taxonomy" id="667449"/>
    <lineage>
        <taxon>Eukaryota</taxon>
        <taxon>Metazoa</taxon>
        <taxon>Ecdysozoa</taxon>
        <taxon>Arthropoda</taxon>
        <taxon>Hexapoda</taxon>
        <taxon>Insecta</taxon>
        <taxon>Pterygota</taxon>
        <taxon>Neoptera</taxon>
        <taxon>Endopterygota</taxon>
        <taxon>Lepidoptera</taxon>
        <taxon>Glossata</taxon>
        <taxon>Ditrysia</taxon>
        <taxon>Noctuoidea</taxon>
        <taxon>Noctuidae</taxon>
        <taxon>Noctuinae</taxon>
        <taxon>Hadenini</taxon>
        <taxon>Mythimna</taxon>
    </lineage>
</organism>
<comment type="caution">
    <text evidence="1">The sequence shown here is derived from an EMBL/GenBank/DDBJ whole genome shotgun (WGS) entry which is preliminary data.</text>
</comment>
<dbReference type="EMBL" id="CM056800">
    <property type="protein sequence ID" value="KAJ8709731.1"/>
    <property type="molecule type" value="Genomic_DNA"/>
</dbReference>
<sequence>MRNTGTLKQSSRLYAWSGTDTDEIMSFFAVLMYMAIDPRTSVNEYWSSNEILQLPGFKRIMSYNRYTLLNKFLHFVDNDVTSSAGLSARLHKMSPIIKHLGKKFNSLYNLGPDLSIDESLTLFKGRLSWAQKIKSKARFGIKSSELYDSRTGYMARFHCYTRKEDSPEDDLSFGVDLGRQSTKVVLKLLQGLEDRGHCVVMDNLNNCPSVARFLKYLGFDCFGALQANRRNIPSDIAKVSKNVRKGTIISRHSGDVSIIAWMDSKMVNIISTYHRPDTYLGTRAGKPLVKPVCIRDYNMAMGGVDLKAQKLSMYLLERKRGVKWYRKMFKRLLNVSIMNAFVMYQSSLKRRGKVSVTHREFRLALAESLVKRHRPCVAEVIAPSVDNVVMRLRRDIVHEPENLAGSSNRSRCMICNRKKITKLVRTKCVQCDVYLCFVGCWKIWHSASELPGVDIRACKRKR</sequence>
<reference evidence="1" key="1">
    <citation type="submission" date="2023-03" db="EMBL/GenBank/DDBJ databases">
        <title>Chromosome-level genomes of two armyworms, Mythimna separata and Mythimna loreyi, provide insights into the biosynthesis and reception of sex pheromones.</title>
        <authorList>
            <person name="Zhao H."/>
        </authorList>
    </citation>
    <scope>NUCLEOTIDE SEQUENCE</scope>
    <source>
        <strain evidence="1">BeijingLab</strain>
    </source>
</reference>
<name>A0ACC2Q6V8_9NEOP</name>
<gene>
    <name evidence="1" type="ORF">PYW08_009735</name>
</gene>